<feature type="domain" description="PAC" evidence="4">
    <location>
        <begin position="386"/>
        <end position="438"/>
    </location>
</feature>
<evidence type="ECO:0000259" key="3">
    <source>
        <dbReference type="PROSITE" id="PS50112"/>
    </source>
</evidence>
<keyword evidence="1" id="KW-0812">Transmembrane</keyword>
<dbReference type="CDD" id="cd00130">
    <property type="entry name" value="PAS"/>
    <property type="match status" value="1"/>
</dbReference>
<dbReference type="SMART" id="SM00062">
    <property type="entry name" value="PBPb"/>
    <property type="match status" value="1"/>
</dbReference>
<dbReference type="EMBL" id="JAVDVX010000006">
    <property type="protein sequence ID" value="MDR7091468.1"/>
    <property type="molecule type" value="Genomic_DNA"/>
</dbReference>
<dbReference type="CDD" id="cd01949">
    <property type="entry name" value="GGDEF"/>
    <property type="match status" value="1"/>
</dbReference>
<dbReference type="PANTHER" id="PTHR46663">
    <property type="entry name" value="DIGUANYLATE CYCLASE DGCT-RELATED"/>
    <property type="match status" value="1"/>
</dbReference>
<dbReference type="SUPFAM" id="SSF55073">
    <property type="entry name" value="Nucleotide cyclase"/>
    <property type="match status" value="1"/>
</dbReference>
<dbReference type="CDD" id="cd13706">
    <property type="entry name" value="PBP2_HisK_like_1"/>
    <property type="match status" value="1"/>
</dbReference>
<dbReference type="Gene3D" id="3.40.190.10">
    <property type="entry name" value="Periplasmic binding protein-like II"/>
    <property type="match status" value="2"/>
</dbReference>
<feature type="signal peptide" evidence="2">
    <location>
        <begin position="1"/>
        <end position="23"/>
    </location>
</feature>
<protein>
    <submittedName>
        <fullName evidence="6">Diguanylate cyclase (GGDEF)-like protein/PAS domain S-box-containing protein</fullName>
    </submittedName>
</protein>
<comment type="caution">
    <text evidence="6">The sequence shown here is derived from an EMBL/GenBank/DDBJ whole genome shotgun (WGS) entry which is preliminary data.</text>
</comment>
<evidence type="ECO:0000313" key="6">
    <source>
        <dbReference type="EMBL" id="MDR7091468.1"/>
    </source>
</evidence>
<dbReference type="SUPFAM" id="SSF55785">
    <property type="entry name" value="PYP-like sensor domain (PAS domain)"/>
    <property type="match status" value="1"/>
</dbReference>
<dbReference type="SMART" id="SM00267">
    <property type="entry name" value="GGDEF"/>
    <property type="match status" value="1"/>
</dbReference>
<dbReference type="InterPro" id="IPR052163">
    <property type="entry name" value="DGC-Regulatory_Protein"/>
</dbReference>
<feature type="chain" id="PRO_5045138436" evidence="2">
    <location>
        <begin position="24"/>
        <end position="613"/>
    </location>
</feature>
<dbReference type="PANTHER" id="PTHR46663:SF3">
    <property type="entry name" value="SLL0267 PROTEIN"/>
    <property type="match status" value="1"/>
</dbReference>
<feature type="domain" description="GGDEF" evidence="5">
    <location>
        <begin position="470"/>
        <end position="608"/>
    </location>
</feature>
<dbReference type="InterPro" id="IPR043128">
    <property type="entry name" value="Rev_trsase/Diguanyl_cyclase"/>
</dbReference>
<evidence type="ECO:0000259" key="4">
    <source>
        <dbReference type="PROSITE" id="PS50113"/>
    </source>
</evidence>
<name>A0ABU1V2C4_9GAMM</name>
<dbReference type="InterPro" id="IPR000160">
    <property type="entry name" value="GGDEF_dom"/>
</dbReference>
<dbReference type="Pfam" id="PF00989">
    <property type="entry name" value="PAS"/>
    <property type="match status" value="1"/>
</dbReference>
<dbReference type="Proteomes" id="UP001253595">
    <property type="component" value="Unassembled WGS sequence"/>
</dbReference>
<dbReference type="Gene3D" id="3.30.70.270">
    <property type="match status" value="1"/>
</dbReference>
<dbReference type="InterPro" id="IPR035965">
    <property type="entry name" value="PAS-like_dom_sf"/>
</dbReference>
<dbReference type="RefSeq" id="WP_310074788.1">
    <property type="nucleotide sequence ID" value="NZ_JAVDVX010000006.1"/>
</dbReference>
<dbReference type="NCBIfam" id="TIGR00254">
    <property type="entry name" value="GGDEF"/>
    <property type="match status" value="1"/>
</dbReference>
<dbReference type="InterPro" id="IPR000014">
    <property type="entry name" value="PAS"/>
</dbReference>
<proteinExistence type="predicted"/>
<keyword evidence="7" id="KW-1185">Reference proteome</keyword>
<feature type="domain" description="PAS" evidence="3">
    <location>
        <begin position="305"/>
        <end position="375"/>
    </location>
</feature>
<dbReference type="SMART" id="SM00091">
    <property type="entry name" value="PAS"/>
    <property type="match status" value="1"/>
</dbReference>
<dbReference type="Pfam" id="PF00990">
    <property type="entry name" value="GGDEF"/>
    <property type="match status" value="1"/>
</dbReference>
<gene>
    <name evidence="6" type="ORF">J2X05_003503</name>
</gene>
<dbReference type="InterPro" id="IPR013767">
    <property type="entry name" value="PAS_fold"/>
</dbReference>
<organism evidence="6 7">
    <name type="scientific">Cellvibrio fibrivorans</name>
    <dbReference type="NCBI Taxonomy" id="126350"/>
    <lineage>
        <taxon>Bacteria</taxon>
        <taxon>Pseudomonadati</taxon>
        <taxon>Pseudomonadota</taxon>
        <taxon>Gammaproteobacteria</taxon>
        <taxon>Cellvibrionales</taxon>
        <taxon>Cellvibrionaceae</taxon>
        <taxon>Cellvibrio</taxon>
    </lineage>
</organism>
<dbReference type="PROSITE" id="PS50112">
    <property type="entry name" value="PAS"/>
    <property type="match status" value="1"/>
</dbReference>
<evidence type="ECO:0000313" key="7">
    <source>
        <dbReference type="Proteomes" id="UP001253595"/>
    </source>
</evidence>
<reference evidence="6 7" key="1">
    <citation type="submission" date="2023-07" db="EMBL/GenBank/DDBJ databases">
        <title>Sorghum-associated microbial communities from plants grown in Nebraska, USA.</title>
        <authorList>
            <person name="Schachtman D."/>
        </authorList>
    </citation>
    <scope>NUCLEOTIDE SEQUENCE [LARGE SCALE GENOMIC DNA]</scope>
    <source>
        <strain evidence="6 7">BE190</strain>
    </source>
</reference>
<dbReference type="PROSITE" id="PS50887">
    <property type="entry name" value="GGDEF"/>
    <property type="match status" value="1"/>
</dbReference>
<evidence type="ECO:0000256" key="2">
    <source>
        <dbReference type="SAM" id="SignalP"/>
    </source>
</evidence>
<dbReference type="InterPro" id="IPR029787">
    <property type="entry name" value="Nucleotide_cyclase"/>
</dbReference>
<dbReference type="NCBIfam" id="TIGR00229">
    <property type="entry name" value="sensory_box"/>
    <property type="match status" value="1"/>
</dbReference>
<dbReference type="PROSITE" id="PS50113">
    <property type="entry name" value="PAC"/>
    <property type="match status" value="1"/>
</dbReference>
<dbReference type="InterPro" id="IPR001638">
    <property type="entry name" value="Solute-binding_3/MltF_N"/>
</dbReference>
<keyword evidence="2" id="KW-0732">Signal</keyword>
<dbReference type="Gene3D" id="3.30.450.20">
    <property type="entry name" value="PAS domain"/>
    <property type="match status" value="1"/>
</dbReference>
<keyword evidence="1" id="KW-1133">Transmembrane helix</keyword>
<keyword evidence="1" id="KW-0472">Membrane</keyword>
<dbReference type="InterPro" id="IPR000700">
    <property type="entry name" value="PAS-assoc_C"/>
</dbReference>
<sequence length="613" mass="69263">MQTSLLTWSLIGCWIFLARGACAQTKSAEPINLTPQANSVYVVQDHRWAPFAFRNQQGEPDGLIIDIWRLIGQKMQRPIEFELLDWQHTLHKVRDSGSHIHGGLLQSEERATYLEFSNPLLQLRGALFIDSKKLANALDITDLNNVPIGVTAAGYEEEFLSAHYPHLKVRLYNNNEQLVEAATRGDIHAFVADYPVGMYYLERLTTPDKFRVLSVLYSRSVHAAVAHGNKIALKDINEAIAKITPEEMTAITQKWINREEILVIPWGWILLLSGCLGAIIIGVLLHHNKTLAQKIAAQNTALKEREQQVDLLTSNMTDWVWTVNAQNCFSYVSPSVTKLLGYTPEELLNQNMNIVLHPNDHERAYAQYAHVLAAARRGEFNGYRDSIARFDLQHKNGQMICTEAAVRTFFTPVGDFAGAQGCSRDIGERKQAEDVIRQMAFNDPLTQLPNRRLLNDRIQQAMAGCKRHRQYCAVLFLDLDNFKYVNDNYGHDNGDYLLQQIAQRLSSGIRDSDTLARFGGDEFVVVSEQLSQELDTAKHQALLIGIKMLELFERDFLLRDAHCHITTSIGIALFNDDSRSVTSLLKQADIAMYQAKANGRNRCVVSDTPSLFI</sequence>
<dbReference type="Pfam" id="PF00497">
    <property type="entry name" value="SBP_bac_3"/>
    <property type="match status" value="1"/>
</dbReference>
<dbReference type="SUPFAM" id="SSF53850">
    <property type="entry name" value="Periplasmic binding protein-like II"/>
    <property type="match status" value="1"/>
</dbReference>
<evidence type="ECO:0000256" key="1">
    <source>
        <dbReference type="SAM" id="Phobius"/>
    </source>
</evidence>
<feature type="transmembrane region" description="Helical" evidence="1">
    <location>
        <begin position="266"/>
        <end position="285"/>
    </location>
</feature>
<evidence type="ECO:0000259" key="5">
    <source>
        <dbReference type="PROSITE" id="PS50887"/>
    </source>
</evidence>
<accession>A0ABU1V2C4</accession>